<name>A0A9N8QSN6_9FLAO</name>
<organism evidence="2 3">
    <name type="scientific">Chryseobacterium aquaeductus</name>
    <dbReference type="NCBI Taxonomy" id="2675056"/>
    <lineage>
        <taxon>Bacteria</taxon>
        <taxon>Pseudomonadati</taxon>
        <taxon>Bacteroidota</taxon>
        <taxon>Flavobacteriia</taxon>
        <taxon>Flavobacteriales</taxon>
        <taxon>Weeksellaceae</taxon>
        <taxon>Chryseobacterium group</taxon>
        <taxon>Chryseobacterium</taxon>
    </lineage>
</organism>
<keyword evidence="3" id="KW-1185">Reference proteome</keyword>
<evidence type="ECO:0000313" key="3">
    <source>
        <dbReference type="Proteomes" id="UP000662618"/>
    </source>
</evidence>
<reference evidence="2" key="1">
    <citation type="submission" date="2020-12" db="EMBL/GenBank/DDBJ databases">
        <authorList>
            <person name="Rodrigo-Torres L."/>
            <person name="Arahal R. D."/>
            <person name="Lucena T."/>
        </authorList>
    </citation>
    <scope>NUCLEOTIDE SEQUENCE</scope>
    <source>
        <strain evidence="2">CECT 9390</strain>
    </source>
</reference>
<protein>
    <submittedName>
        <fullName evidence="2">Uncharacterized protein</fullName>
    </submittedName>
</protein>
<accession>A0A9N8QSN6</accession>
<feature type="chain" id="PRO_5040509996" evidence="1">
    <location>
        <begin position="20"/>
        <end position="478"/>
    </location>
</feature>
<comment type="caution">
    <text evidence="2">The sequence shown here is derived from an EMBL/GenBank/DDBJ whole genome shotgun (WGS) entry which is preliminary data.</text>
</comment>
<evidence type="ECO:0000313" key="2">
    <source>
        <dbReference type="EMBL" id="CAD7811809.1"/>
    </source>
</evidence>
<dbReference type="Proteomes" id="UP000662618">
    <property type="component" value="Unassembled WGS sequence"/>
</dbReference>
<sequence length="478" mass="49582">MKKNIITMAVLLFSLTVSAQVGINNSSPQATLDIAAKTTDGSKAEGIIAPRLTGDQIQAGDAQYTAAQKGTILYATAAATTPSSKTANITAEGFYFFDGTAWQKISGGASSGDTTNDAWVNDTTNTMVKLGTNADATARTAGTEFVVKDNGAVGIGTSTPDASAALDITSTNKGMLIPRVALTGTTDVTTIASPATGLMAYNTGTAGLSFKGFVFWNGTEWRSVNNNPTIAPAITALKCTDAYLEPNILTAGVAYNGVLKVPYTGGNGGLFSAGTAINSTVNTGLTATLNSGELENGTGVLSYTVSGIPSQNSPISASFNLGASVFGATGCTASGGDGVGSDVVTKKVVYTSVNANEAFSIKIDDLEFTIRPDFQQGRPYVRFTSNPGLTTAIRGLSDWNWSTDNHKVRSFSISTATTNSLGWGLMTDGSTDSFNNSSELVYNGDIVIPGRNVIYRVYATRFRSSGSNGVYVLIVSKY</sequence>
<dbReference type="EMBL" id="CAJIMS010000001">
    <property type="protein sequence ID" value="CAD7811809.1"/>
    <property type="molecule type" value="Genomic_DNA"/>
</dbReference>
<feature type="signal peptide" evidence="1">
    <location>
        <begin position="1"/>
        <end position="19"/>
    </location>
</feature>
<keyword evidence="1" id="KW-0732">Signal</keyword>
<dbReference type="AlphaFoldDB" id="A0A9N8QSN6"/>
<gene>
    <name evidence="2" type="ORF">CHRY9390_02419</name>
</gene>
<proteinExistence type="predicted"/>
<evidence type="ECO:0000256" key="1">
    <source>
        <dbReference type="SAM" id="SignalP"/>
    </source>
</evidence>
<dbReference type="RefSeq" id="WP_162088690.1">
    <property type="nucleotide sequence ID" value="NZ_CAJIMS010000001.1"/>
</dbReference>